<keyword evidence="2" id="KW-0808">Transferase</keyword>
<name>A0A097KQA6_BOTBR</name>
<evidence type="ECO:0000256" key="1">
    <source>
        <dbReference type="SAM" id="Phobius"/>
    </source>
</evidence>
<proteinExistence type="predicted"/>
<evidence type="ECO:0000313" key="2">
    <source>
        <dbReference type="EMBL" id="AIT95384.1"/>
    </source>
</evidence>
<dbReference type="GeneID" id="22160883"/>
<organism evidence="2">
    <name type="scientific">Botryococcus braunii</name>
    <name type="common">Green alga</name>
    <dbReference type="NCBI Taxonomy" id="38881"/>
    <lineage>
        <taxon>Eukaryota</taxon>
        <taxon>Viridiplantae</taxon>
        <taxon>Chlorophyta</taxon>
        <taxon>core chlorophytes</taxon>
        <taxon>Trebouxiophyceae</taxon>
        <taxon>Trebouxiophyceae incertae sedis</taxon>
        <taxon>Elliptochloris clade</taxon>
        <taxon>Botryococcus</taxon>
    </lineage>
</organism>
<keyword evidence="2" id="KW-0934">Plastid</keyword>
<dbReference type="GO" id="GO:0003964">
    <property type="term" value="F:RNA-directed DNA polymerase activity"/>
    <property type="evidence" value="ECO:0007669"/>
    <property type="project" value="UniProtKB-KW"/>
</dbReference>
<keyword evidence="2" id="KW-0695">RNA-directed DNA polymerase</keyword>
<keyword evidence="1" id="KW-0472">Membrane</keyword>
<reference evidence="2" key="1">
    <citation type="journal article" date="2014" name="BMC Evol. Biol.">
        <title>Chloroplast phylogenomic analysis resolves deep-level relationships within the green algal class Trebouxiophyceae.</title>
        <authorList>
            <person name="Lemieux C."/>
            <person name="Otis C."/>
            <person name="Turmel M."/>
        </authorList>
    </citation>
    <scope>NUCLEOTIDE SEQUENCE</scope>
</reference>
<keyword evidence="2" id="KW-0548">Nucleotidyltransferase</keyword>
<dbReference type="AlphaFoldDB" id="A0A097KQA6"/>
<geneLocation type="chloroplast" evidence="2"/>
<gene>
    <name evidence="2" type="primary">orf774</name>
</gene>
<keyword evidence="1" id="KW-0812">Transmembrane</keyword>
<dbReference type="EMBL" id="KM462884">
    <property type="protein sequence ID" value="AIT95384.1"/>
    <property type="molecule type" value="Genomic_DNA"/>
</dbReference>
<sequence length="774" mass="90169">MDLGRIFLEKLFCLKLLHTRYKLGRDIKMENRAWNLLPWYEAEHFVGFLQNSLYKSSKKKDSRHIFEMRSRLEEDPRCWLLAFRKVFDENEFFFKQRLSEQSIGIDSCSILKFLEQKEISSLQNFKLVDICFSDQYKSLPFLTNSMGKETEKKNSKRSLEIQKKLSFFLTLEKQLSHKDISFLKEKVFQIFPSKKSLQAFQFGSLIQLAKDEHSALFFEVELEPFLEENLCPSSFSKTGNEKTISSVSPKDSFYRLEKNLQTVLCNPIFVKDTTVLPGVLKPFPFHWLRKNLTPLLTLLQTGGFPTQWGPGGSMIIPTLTSLEVSESLSQAGSRTNSLALPVPPPGVQLALTSEEGACARGTGGHRTPWNPPKRSRLGLTFKEVGGDSLGALQLLQKKYPLLFAGRSMKPFVYLLKQIQKNTSVNGFLRIKGFLRSALVSIYAINQSNLISLSKAISNNIQQISLLESFLVSDLEFDIKKWHKEASKKENGGHRFSAIEKSENTGHRPERKKLFFLVAKKEFLCFFFSKTSFFPLERFLKNWFSKSLFLQSKKTELFFYSKLTKGFEFQNHVIKAVLKFQRRCTNKTVFKKSNSKNGIQALPKRKRFFLREKERKEFRYKLEAFPSKDSRKKLFDRVRQILFRKKGNSAKSLILSLGPMLICWSLSAFYMGNRSMIKKSLRRMDSILHSQLLRWVYHIHPNWSRQKIVEKYFPPGKTWLFQNVEHKENWVFSDSISTKSNEKHLISLFRFSWVLPSLVCPKRRYLRRICCSGNI</sequence>
<keyword evidence="2" id="KW-0150">Chloroplast</keyword>
<feature type="transmembrane region" description="Helical" evidence="1">
    <location>
        <begin position="652"/>
        <end position="672"/>
    </location>
</feature>
<dbReference type="RefSeq" id="YP_009106570.1">
    <property type="nucleotide sequence ID" value="NC_025545.1"/>
</dbReference>
<accession>A0A097KQA6</accession>
<keyword evidence="1" id="KW-1133">Transmembrane helix</keyword>
<protein>
    <submittedName>
        <fullName evidence="2">Putative reverse transcriptase and intron maturase</fullName>
    </submittedName>
</protein>